<dbReference type="InterPro" id="IPR007053">
    <property type="entry name" value="LRAT_dom"/>
</dbReference>
<dbReference type="EMBL" id="OZ035825">
    <property type="protein sequence ID" value="CAL1600990.1"/>
    <property type="molecule type" value="Genomic_DNA"/>
</dbReference>
<dbReference type="PANTHER" id="PTHR46678">
    <property type="entry name" value="LECITHIN RETINOL ACYLTRANSFERASE"/>
    <property type="match status" value="1"/>
</dbReference>
<dbReference type="InterPro" id="IPR042288">
    <property type="entry name" value="LRAT"/>
</dbReference>
<dbReference type="AlphaFoldDB" id="A0AAV2LL77"/>
<evidence type="ECO:0000313" key="6">
    <source>
        <dbReference type="Proteomes" id="UP001497482"/>
    </source>
</evidence>
<organism evidence="5 6">
    <name type="scientific">Knipowitschia caucasica</name>
    <name type="common">Caucasian dwarf goby</name>
    <name type="synonym">Pomatoschistus caucasicus</name>
    <dbReference type="NCBI Taxonomy" id="637954"/>
    <lineage>
        <taxon>Eukaryota</taxon>
        <taxon>Metazoa</taxon>
        <taxon>Chordata</taxon>
        <taxon>Craniata</taxon>
        <taxon>Vertebrata</taxon>
        <taxon>Euteleostomi</taxon>
        <taxon>Actinopterygii</taxon>
        <taxon>Neopterygii</taxon>
        <taxon>Teleostei</taxon>
        <taxon>Neoteleostei</taxon>
        <taxon>Acanthomorphata</taxon>
        <taxon>Gobiaria</taxon>
        <taxon>Gobiiformes</taxon>
        <taxon>Gobioidei</taxon>
        <taxon>Gobiidae</taxon>
        <taxon>Gobiinae</taxon>
        <taxon>Knipowitschia</taxon>
    </lineage>
</organism>
<accession>A0AAV2LL77</accession>
<dbReference type="PROSITE" id="PS51934">
    <property type="entry name" value="LRAT"/>
    <property type="match status" value="1"/>
</dbReference>
<gene>
    <name evidence="5" type="ORF">KC01_LOCUS29043</name>
</gene>
<dbReference type="Pfam" id="PF04970">
    <property type="entry name" value="LRAT"/>
    <property type="match status" value="1"/>
</dbReference>
<evidence type="ECO:0000256" key="2">
    <source>
        <dbReference type="SAM" id="Phobius"/>
    </source>
</evidence>
<evidence type="ECO:0000313" key="5">
    <source>
        <dbReference type="EMBL" id="CAL1600990.1"/>
    </source>
</evidence>
<proteinExistence type="predicted"/>
<feature type="chain" id="PRO_5043886819" description="LRAT domain-containing protein" evidence="3">
    <location>
        <begin position="18"/>
        <end position="226"/>
    </location>
</feature>
<dbReference type="Proteomes" id="UP001497482">
    <property type="component" value="Chromosome 3"/>
</dbReference>
<reference evidence="5 6" key="1">
    <citation type="submission" date="2024-04" db="EMBL/GenBank/DDBJ databases">
        <authorList>
            <person name="Waldvogel A.-M."/>
            <person name="Schoenle A."/>
        </authorList>
    </citation>
    <scope>NUCLEOTIDE SEQUENCE [LARGE SCALE GENOMIC DNA]</scope>
</reference>
<sequence>MLSLWTFLVQKLSLLTQLSFFESKYQEPEERTPQQAVPVLLRRGDLLEVPRTIFTHYGIYLGEGRVAHLIPDILPALTGDPTLVRTVITNTRLIVGCMFRCATVRVDTLENFSYGGRILVNHMDSVMKARPLPNEEVAMAAERLLGSTTYSLLWNNCEHFVTHCRYGCAVSRQTEKFCDVLKSIIRDRRSALVSGLLGIFSIISFGMAPSTTLPTIFIPFTLWMAG</sequence>
<dbReference type="GO" id="GO:0005791">
    <property type="term" value="C:rough endoplasmic reticulum"/>
    <property type="evidence" value="ECO:0007669"/>
    <property type="project" value="TreeGrafter"/>
</dbReference>
<evidence type="ECO:0000256" key="3">
    <source>
        <dbReference type="SAM" id="SignalP"/>
    </source>
</evidence>
<feature type="signal peptide" evidence="3">
    <location>
        <begin position="1"/>
        <end position="17"/>
    </location>
</feature>
<keyword evidence="6" id="KW-1185">Reference proteome</keyword>
<keyword evidence="3" id="KW-0732">Signal</keyword>
<dbReference type="GO" id="GO:0042572">
    <property type="term" value="P:retinol metabolic process"/>
    <property type="evidence" value="ECO:0007669"/>
    <property type="project" value="InterPro"/>
</dbReference>
<dbReference type="GO" id="GO:0006776">
    <property type="term" value="P:vitamin A metabolic process"/>
    <property type="evidence" value="ECO:0007669"/>
    <property type="project" value="TreeGrafter"/>
</dbReference>
<feature type="domain" description="LRAT" evidence="4">
    <location>
        <begin position="46"/>
        <end position="173"/>
    </location>
</feature>
<feature type="transmembrane region" description="Helical" evidence="2">
    <location>
        <begin position="191"/>
        <end position="220"/>
    </location>
</feature>
<evidence type="ECO:0000256" key="1">
    <source>
        <dbReference type="PIRSR" id="PIRSR642288-1"/>
    </source>
</evidence>
<dbReference type="GO" id="GO:0047173">
    <property type="term" value="F:phosphatidylcholine-retinol O-acyltransferase activity"/>
    <property type="evidence" value="ECO:0007669"/>
    <property type="project" value="InterPro"/>
</dbReference>
<evidence type="ECO:0000259" key="4">
    <source>
        <dbReference type="PROSITE" id="PS51934"/>
    </source>
</evidence>
<dbReference type="Gene3D" id="3.90.1720.10">
    <property type="entry name" value="endopeptidase domain like (from Nostoc punctiforme)"/>
    <property type="match status" value="1"/>
</dbReference>
<keyword evidence="2" id="KW-1133">Transmembrane helix</keyword>
<keyword evidence="2" id="KW-0812">Transmembrane</keyword>
<protein>
    <recommendedName>
        <fullName evidence="4">LRAT domain-containing protein</fullName>
    </recommendedName>
</protein>
<keyword evidence="2" id="KW-0472">Membrane</keyword>
<name>A0AAV2LL77_KNICA</name>
<dbReference type="PANTHER" id="PTHR46678:SF1">
    <property type="entry name" value="LECITHIN RETINOL ACYLTRANSFERASE"/>
    <property type="match status" value="1"/>
</dbReference>
<feature type="active site" description="Acyl-thioester intermediate" evidence="1">
    <location>
        <position position="157"/>
    </location>
</feature>